<dbReference type="GO" id="GO:0006629">
    <property type="term" value="P:lipid metabolic process"/>
    <property type="evidence" value="ECO:0007669"/>
    <property type="project" value="InterPro"/>
</dbReference>
<keyword evidence="11" id="KW-1185">Reference proteome</keyword>
<feature type="transmembrane region" description="Helical" evidence="8">
    <location>
        <begin position="674"/>
        <end position="697"/>
    </location>
</feature>
<keyword evidence="5 8" id="KW-1133">Transmembrane helix</keyword>
<evidence type="ECO:0000313" key="10">
    <source>
        <dbReference type="EMBL" id="USP80359.1"/>
    </source>
</evidence>
<dbReference type="OrthoDB" id="4142200at2759"/>
<dbReference type="Gene3D" id="3.20.20.190">
    <property type="entry name" value="Phosphatidylinositol (PI) phosphodiesterase"/>
    <property type="match status" value="1"/>
</dbReference>
<dbReference type="InterPro" id="IPR032075">
    <property type="entry name" value="PI-PLC-C1"/>
</dbReference>
<feature type="transmembrane region" description="Helical" evidence="8">
    <location>
        <begin position="626"/>
        <end position="644"/>
    </location>
</feature>
<dbReference type="CDD" id="cd08589">
    <property type="entry name" value="PI-PLCc_SaPLC1_like"/>
    <property type="match status" value="1"/>
</dbReference>
<proteinExistence type="inferred from homology"/>
<feature type="transmembrane region" description="Helical" evidence="8">
    <location>
        <begin position="790"/>
        <end position="808"/>
    </location>
</feature>
<dbReference type="PROSITE" id="PS50850">
    <property type="entry name" value="MFS"/>
    <property type="match status" value="1"/>
</dbReference>
<dbReference type="AlphaFoldDB" id="A0A9Q8ZF92"/>
<dbReference type="NCBIfam" id="TIGR00879">
    <property type="entry name" value="SP"/>
    <property type="match status" value="1"/>
</dbReference>
<dbReference type="PROSITE" id="PS00216">
    <property type="entry name" value="SUGAR_TRANSPORT_1"/>
    <property type="match status" value="1"/>
</dbReference>
<evidence type="ECO:0000256" key="8">
    <source>
        <dbReference type="SAM" id="Phobius"/>
    </source>
</evidence>
<reference evidence="10" key="1">
    <citation type="submission" date="2021-12" db="EMBL/GenBank/DDBJ databases">
        <title>Curvularia clavata genome.</title>
        <authorList>
            <person name="Cao Y."/>
        </authorList>
    </citation>
    <scope>NUCLEOTIDE SEQUENCE</scope>
    <source>
        <strain evidence="10">Yc1106</strain>
    </source>
</reference>
<dbReference type="PRINTS" id="PR00171">
    <property type="entry name" value="SUGRTRNSPORT"/>
</dbReference>
<gene>
    <name evidence="10" type="ORF">yc1106_07633</name>
</gene>
<feature type="region of interest" description="Disordered" evidence="7">
    <location>
        <begin position="839"/>
        <end position="867"/>
    </location>
</feature>
<dbReference type="GO" id="GO:0008081">
    <property type="term" value="F:phosphoric diester hydrolase activity"/>
    <property type="evidence" value="ECO:0007669"/>
    <property type="project" value="InterPro"/>
</dbReference>
<sequence>MLLFAQNALASKSDIRFNHIQVVGTHNSYHREVSLAERKAFESAMPSPQDYYYSHAELHNQLEYQSVRSFELDLHSDENGGLYYPPWIWKNASLTNATTPFDGEILKKPGIKVFHVTDLDPDAVCHTFIDCLQQIKTWSDAHPHHIPITIDLELKTDAPVCNYGGVCPGEATNWTLPRLLNVDAEILSVFPRKQLLRPDDVRKPGLTLEQSILKHGWPTLDSVRGRILFYFDNDPKPSDPNSPRQLYTAGAPSLQNRTVFTNALEGSPDAAFIKYNEPRGANNTATIQRLVRKGYLVRTRADVPLDTVLKRSTEMREAAFGSGAQIGWLTRQETGIMYQIGNIYGITAIAVIGGGLFGFDISSMSAILPTQQYRCYFNQGPLGPPFTGPEDACSGPTANVQGGITAAMPGGSFIGALVSGYLTDKLGRRRAIQIGCLIWIIGSVISCAAQNIGMLIVGRFINGLSVGICSAQVPVYVSELAPPSRRGRVVGSQQWAITWGILIMFYISYGCTFLDGPKAFRVPWALQMIPAIFLAIGLVFLPESPRWLARHDRWEETAAVLTLVHGKGDPNSPFVKLEMDEIRQAIEFERQNADVSFMELFKPNMINRLHIGVFTQIWSQLTGMNVMMYYITYVFGMAGLTGNINLVSSSIQYIINVLMTVPALLFMDRWGRRPMFVIGAVLMMTWMFANAGLMASYGRPAPPGGLNNIAEQSWEISGAPAKAVIACTYLFVASYAPTWGPASWVYPPEIFPLRIRGKAVALSTSANWIFNFALSYFVPPAFVNIQWKVYLVFGCFCAAMAVHTFFLFPETAGKTLEDVEEMFMRGIPAYKTKVEYSSTRNAERGQFESKKGLEQSPERVEDAAQKV</sequence>
<dbReference type="InterPro" id="IPR005829">
    <property type="entry name" value="Sugar_transporter_CS"/>
</dbReference>
<feature type="transmembrane region" description="Helical" evidence="8">
    <location>
        <begin position="723"/>
        <end position="747"/>
    </location>
</feature>
<evidence type="ECO:0000256" key="5">
    <source>
        <dbReference type="ARBA" id="ARBA00022989"/>
    </source>
</evidence>
<keyword evidence="4 8" id="KW-0812">Transmembrane</keyword>
<evidence type="ECO:0000259" key="9">
    <source>
        <dbReference type="PROSITE" id="PS50850"/>
    </source>
</evidence>
<evidence type="ECO:0000256" key="7">
    <source>
        <dbReference type="SAM" id="MobiDB-lite"/>
    </source>
</evidence>
<dbReference type="PROSITE" id="PS00217">
    <property type="entry name" value="SUGAR_TRANSPORT_2"/>
    <property type="match status" value="1"/>
</dbReference>
<dbReference type="EMBL" id="CP089278">
    <property type="protein sequence ID" value="USP80359.1"/>
    <property type="molecule type" value="Genomic_DNA"/>
</dbReference>
<dbReference type="CDD" id="cd17356">
    <property type="entry name" value="MFS_HXT"/>
    <property type="match status" value="1"/>
</dbReference>
<feature type="compositionally biased region" description="Basic and acidic residues" evidence="7">
    <location>
        <begin position="841"/>
        <end position="867"/>
    </location>
</feature>
<dbReference type="InterPro" id="IPR020846">
    <property type="entry name" value="MFS_dom"/>
</dbReference>
<dbReference type="PROSITE" id="PS50007">
    <property type="entry name" value="PIPLC_X_DOMAIN"/>
    <property type="match status" value="1"/>
</dbReference>
<dbReference type="InterPro" id="IPR050360">
    <property type="entry name" value="MFS_Sugar_Transporters"/>
</dbReference>
<dbReference type="FunFam" id="1.20.1250.20:FF:000026">
    <property type="entry name" value="MFS quinate transporter QutD"/>
    <property type="match status" value="1"/>
</dbReference>
<dbReference type="InterPro" id="IPR017946">
    <property type="entry name" value="PLC-like_Pdiesterase_TIM-brl"/>
</dbReference>
<evidence type="ECO:0000256" key="4">
    <source>
        <dbReference type="ARBA" id="ARBA00022692"/>
    </source>
</evidence>
<evidence type="ECO:0000256" key="6">
    <source>
        <dbReference type="ARBA" id="ARBA00023136"/>
    </source>
</evidence>
<feature type="transmembrane region" description="Helical" evidence="8">
    <location>
        <begin position="434"/>
        <end position="454"/>
    </location>
</feature>
<dbReference type="Pfam" id="PF16670">
    <property type="entry name" value="PI-PLC-C1"/>
    <property type="match status" value="1"/>
</dbReference>
<name>A0A9Q8ZF92_CURCL</name>
<feature type="transmembrane region" description="Helical" evidence="8">
    <location>
        <begin position="521"/>
        <end position="541"/>
    </location>
</feature>
<dbReference type="Proteomes" id="UP001056012">
    <property type="component" value="Chromosome 5"/>
</dbReference>
<dbReference type="PANTHER" id="PTHR48022">
    <property type="entry name" value="PLASTIDIC GLUCOSE TRANSPORTER 4"/>
    <property type="match status" value="1"/>
</dbReference>
<keyword evidence="3" id="KW-0813">Transport</keyword>
<feature type="transmembrane region" description="Helical" evidence="8">
    <location>
        <begin position="650"/>
        <end position="667"/>
    </location>
</feature>
<dbReference type="GO" id="GO:0016020">
    <property type="term" value="C:membrane"/>
    <property type="evidence" value="ECO:0007669"/>
    <property type="project" value="UniProtKB-SubCell"/>
</dbReference>
<dbReference type="VEuPathDB" id="FungiDB:yc1106_07633"/>
<evidence type="ECO:0000256" key="3">
    <source>
        <dbReference type="ARBA" id="ARBA00022448"/>
    </source>
</evidence>
<protein>
    <recommendedName>
        <fullName evidence="9">Major facilitator superfamily (MFS) profile domain-containing protein</fullName>
    </recommendedName>
</protein>
<dbReference type="InterPro" id="IPR003663">
    <property type="entry name" value="Sugar/inositol_transpt"/>
</dbReference>
<dbReference type="InterPro" id="IPR005828">
    <property type="entry name" value="MFS_sugar_transport-like"/>
</dbReference>
<keyword evidence="6 8" id="KW-0472">Membrane</keyword>
<evidence type="ECO:0000313" key="11">
    <source>
        <dbReference type="Proteomes" id="UP001056012"/>
    </source>
</evidence>
<feature type="transmembrane region" description="Helical" evidence="8">
    <location>
        <begin position="489"/>
        <end position="509"/>
    </location>
</feature>
<organism evidence="10 11">
    <name type="scientific">Curvularia clavata</name>
    <dbReference type="NCBI Taxonomy" id="95742"/>
    <lineage>
        <taxon>Eukaryota</taxon>
        <taxon>Fungi</taxon>
        <taxon>Dikarya</taxon>
        <taxon>Ascomycota</taxon>
        <taxon>Pezizomycotina</taxon>
        <taxon>Dothideomycetes</taxon>
        <taxon>Pleosporomycetidae</taxon>
        <taxon>Pleosporales</taxon>
        <taxon>Pleosporineae</taxon>
        <taxon>Pleosporaceae</taxon>
        <taxon>Curvularia</taxon>
    </lineage>
</organism>
<feature type="transmembrane region" description="Helical" evidence="8">
    <location>
        <begin position="759"/>
        <end position="778"/>
    </location>
</feature>
<comment type="subcellular location">
    <subcellularLocation>
        <location evidence="1">Membrane</location>
        <topology evidence="1">Multi-pass membrane protein</topology>
    </subcellularLocation>
</comment>
<dbReference type="SUPFAM" id="SSF103473">
    <property type="entry name" value="MFS general substrate transporter"/>
    <property type="match status" value="1"/>
</dbReference>
<dbReference type="PANTHER" id="PTHR48022:SF7">
    <property type="entry name" value="MAJOR FACILITATOR SUPERFAMILY (MFS) PROFILE DOMAIN-CONTAINING PROTEIN-RELATED"/>
    <property type="match status" value="1"/>
</dbReference>
<feature type="transmembrane region" description="Helical" evidence="8">
    <location>
        <begin position="403"/>
        <end position="422"/>
    </location>
</feature>
<dbReference type="GO" id="GO:0005351">
    <property type="term" value="F:carbohydrate:proton symporter activity"/>
    <property type="evidence" value="ECO:0007669"/>
    <property type="project" value="TreeGrafter"/>
</dbReference>
<dbReference type="Gene3D" id="1.20.1250.20">
    <property type="entry name" value="MFS general substrate transporter like domains"/>
    <property type="match status" value="1"/>
</dbReference>
<accession>A0A9Q8ZF92</accession>
<dbReference type="Pfam" id="PF00083">
    <property type="entry name" value="Sugar_tr"/>
    <property type="match status" value="1"/>
</dbReference>
<comment type="similarity">
    <text evidence="2">Belongs to the major facilitator superfamily. Sugar transporter (TC 2.A.1.1) family.</text>
</comment>
<evidence type="ECO:0000256" key="1">
    <source>
        <dbReference type="ARBA" id="ARBA00004141"/>
    </source>
</evidence>
<feature type="domain" description="Major facilitator superfamily (MFS) profile" evidence="9">
    <location>
        <begin position="346"/>
        <end position="812"/>
    </location>
</feature>
<dbReference type="InterPro" id="IPR036259">
    <property type="entry name" value="MFS_trans_sf"/>
</dbReference>
<evidence type="ECO:0000256" key="2">
    <source>
        <dbReference type="ARBA" id="ARBA00010992"/>
    </source>
</evidence>
<dbReference type="SUPFAM" id="SSF51695">
    <property type="entry name" value="PLC-like phosphodiesterases"/>
    <property type="match status" value="1"/>
</dbReference>